<dbReference type="SUPFAM" id="SSF53474">
    <property type="entry name" value="alpha/beta-Hydrolases"/>
    <property type="match status" value="1"/>
</dbReference>
<organism evidence="2 3">
    <name type="scientific">Rheinheimera nanhaiensis E407-8</name>
    <dbReference type="NCBI Taxonomy" id="562729"/>
    <lineage>
        <taxon>Bacteria</taxon>
        <taxon>Pseudomonadati</taxon>
        <taxon>Pseudomonadota</taxon>
        <taxon>Gammaproteobacteria</taxon>
        <taxon>Chromatiales</taxon>
        <taxon>Chromatiaceae</taxon>
        <taxon>Rheinheimera</taxon>
    </lineage>
</organism>
<gene>
    <name evidence="2" type="ORF">RNAN_2407</name>
</gene>
<dbReference type="InterPro" id="IPR046879">
    <property type="entry name" value="KANL3/Tex30_Abhydrolase"/>
</dbReference>
<evidence type="ECO:0000259" key="1">
    <source>
        <dbReference type="Pfam" id="PF20408"/>
    </source>
</evidence>
<dbReference type="PANTHER" id="PTHR13136:SF11">
    <property type="entry name" value="TESTIS-EXPRESSED PROTEIN 30"/>
    <property type="match status" value="1"/>
</dbReference>
<dbReference type="PANTHER" id="PTHR13136">
    <property type="entry name" value="TESTIS DEVELOPMENT PROTEIN PRTD"/>
    <property type="match status" value="1"/>
</dbReference>
<accession>I1DZC6</accession>
<dbReference type="EMBL" id="BAFK01000013">
    <property type="protein sequence ID" value="GAB59404.1"/>
    <property type="molecule type" value="Genomic_DNA"/>
</dbReference>
<dbReference type="InterPro" id="IPR026555">
    <property type="entry name" value="NSL3/Tex30"/>
</dbReference>
<protein>
    <recommendedName>
        <fullName evidence="1">KANL3/Tex30 alpha/beta hydrolase-like domain-containing protein</fullName>
    </recommendedName>
</protein>
<feature type="domain" description="KANL3/Tex30 alpha/beta hydrolase-like" evidence="1">
    <location>
        <begin position="13"/>
        <end position="199"/>
    </location>
</feature>
<sequence>MTKILINNADNAKARLLLAHGAGAGANSDVMQQLALALASCGIEVWRFNFGYMQQALDEGRRRLPAKMPLLAAEFNQQIAQCPSDLPLFIGGKSMGGRVASLLSGQSAVQAVFAFGYPFHAPNKPQWRTEHFADLTAPLYIAQGERDAFGSKDELSAKHWPKVELYWLTDANHDFVPRVKSGFTQLQLISAAAAFCSRKIDEVLLAAK</sequence>
<dbReference type="STRING" id="562729.RNAN_2407"/>
<evidence type="ECO:0000313" key="3">
    <source>
        <dbReference type="Proteomes" id="UP000004374"/>
    </source>
</evidence>
<proteinExistence type="predicted"/>
<dbReference type="Gene3D" id="3.40.50.1820">
    <property type="entry name" value="alpha/beta hydrolase"/>
    <property type="match status" value="1"/>
</dbReference>
<name>I1DZC6_9GAMM</name>
<dbReference type="RefSeq" id="WP_008221973.1">
    <property type="nucleotide sequence ID" value="NZ_BAFK01000013.1"/>
</dbReference>
<evidence type="ECO:0000313" key="2">
    <source>
        <dbReference type="EMBL" id="GAB59404.1"/>
    </source>
</evidence>
<dbReference type="ESTHER" id="9gamm-i1dzc6">
    <property type="family name" value="NLS3-Tex30"/>
</dbReference>
<dbReference type="Proteomes" id="UP000004374">
    <property type="component" value="Unassembled WGS sequence"/>
</dbReference>
<comment type="caution">
    <text evidence="2">The sequence shown here is derived from an EMBL/GenBank/DDBJ whole genome shotgun (WGS) entry which is preliminary data.</text>
</comment>
<reference evidence="2 3" key="1">
    <citation type="journal article" date="2012" name="J. Bacteriol.">
        <title>Genome Sequence of the Protease-Producing Bacterium Rheinheimera nanhaiensis E407-8T, Isolated from Deep-Sea Sediment of the South China Sea.</title>
        <authorList>
            <person name="Zhang X.-Y."/>
            <person name="Zhang Y.-J."/>
            <person name="Qin Q.-L."/>
            <person name="Xie B.-B."/>
            <person name="Chen X.-L."/>
            <person name="Zhou B.-C."/>
            <person name="Zhang Y.-Z."/>
        </authorList>
    </citation>
    <scope>NUCLEOTIDE SEQUENCE [LARGE SCALE GENOMIC DNA]</scope>
    <source>
        <strain evidence="2 3">E407-8</strain>
    </source>
</reference>
<dbReference type="InterPro" id="IPR029058">
    <property type="entry name" value="AB_hydrolase_fold"/>
</dbReference>
<keyword evidence="3" id="KW-1185">Reference proteome</keyword>
<dbReference type="Pfam" id="PF20408">
    <property type="entry name" value="Abhydrolase_11"/>
    <property type="match status" value="1"/>
</dbReference>
<dbReference type="AlphaFoldDB" id="I1DZC6"/>